<proteinExistence type="inferred from homology"/>
<dbReference type="AlphaFoldDB" id="A0A2U1M188"/>
<gene>
    <name evidence="7" type="ORF">CTI12_AA430070</name>
</gene>
<dbReference type="GO" id="GO:0004107">
    <property type="term" value="F:chorismate synthase activity"/>
    <property type="evidence" value="ECO:0007669"/>
    <property type="project" value="UniProtKB-EC"/>
</dbReference>
<dbReference type="GO" id="GO:0009073">
    <property type="term" value="P:aromatic amino acid family biosynthetic process"/>
    <property type="evidence" value="ECO:0007669"/>
    <property type="project" value="UniProtKB-KW"/>
</dbReference>
<evidence type="ECO:0000313" key="7">
    <source>
        <dbReference type="EMBL" id="PWA55028.1"/>
    </source>
</evidence>
<dbReference type="Pfam" id="PF01264">
    <property type="entry name" value="Chorismate_synt"/>
    <property type="match status" value="1"/>
</dbReference>
<dbReference type="InterPro" id="IPR035904">
    <property type="entry name" value="Chorismate_synth_AroC_sf"/>
</dbReference>
<dbReference type="OrthoDB" id="1721239at2759"/>
<dbReference type="EC" id="4.2.3.5" evidence="3"/>
<dbReference type="EMBL" id="PKPP01006891">
    <property type="protein sequence ID" value="PWA55028.1"/>
    <property type="molecule type" value="Genomic_DNA"/>
</dbReference>
<evidence type="ECO:0000256" key="4">
    <source>
        <dbReference type="ARBA" id="ARBA00022605"/>
    </source>
</evidence>
<dbReference type="STRING" id="35608.A0A2U1M188"/>
<keyword evidence="6" id="KW-0456">Lyase</keyword>
<dbReference type="SUPFAM" id="SSF103263">
    <property type="entry name" value="Chorismate synthase, AroC"/>
    <property type="match status" value="1"/>
</dbReference>
<evidence type="ECO:0000256" key="2">
    <source>
        <dbReference type="ARBA" id="ARBA00008014"/>
    </source>
</evidence>
<evidence type="ECO:0000256" key="3">
    <source>
        <dbReference type="ARBA" id="ARBA00013036"/>
    </source>
</evidence>
<comment type="similarity">
    <text evidence="2">Belongs to the chorismate synthase family.</text>
</comment>
<dbReference type="GO" id="GO:0009423">
    <property type="term" value="P:chorismate biosynthetic process"/>
    <property type="evidence" value="ECO:0007669"/>
    <property type="project" value="TreeGrafter"/>
</dbReference>
<evidence type="ECO:0000256" key="1">
    <source>
        <dbReference type="ARBA" id="ARBA00005044"/>
    </source>
</evidence>
<dbReference type="GO" id="GO:0008652">
    <property type="term" value="P:amino acid biosynthetic process"/>
    <property type="evidence" value="ECO:0007669"/>
    <property type="project" value="UniProtKB-KW"/>
</dbReference>
<evidence type="ECO:0000256" key="5">
    <source>
        <dbReference type="ARBA" id="ARBA00023141"/>
    </source>
</evidence>
<accession>A0A2U1M188</accession>
<dbReference type="PANTHER" id="PTHR21085:SF0">
    <property type="entry name" value="CHORISMATE SYNTHASE"/>
    <property type="match status" value="1"/>
</dbReference>
<dbReference type="GO" id="GO:0010181">
    <property type="term" value="F:FMN binding"/>
    <property type="evidence" value="ECO:0007669"/>
    <property type="project" value="TreeGrafter"/>
</dbReference>
<comment type="pathway">
    <text evidence="1">Metabolic intermediate biosynthesis; chorismate biosynthesis; chorismate from D-erythrose 4-phosphate and phosphoenolpyruvate: step 7/7.</text>
</comment>
<keyword evidence="4" id="KW-0028">Amino-acid biosynthesis</keyword>
<sequence>MADTPNIKELRKACGSDELSHVFTFLQSQDITEDEGFLIRMGDDSTQLRAKLDKRNDTIDEAFSFGPDNEVAKAGEDCLVESQVRDHRRLDLMAQLLLLTHEGIEEKKAHIEKIKAIQAQKRVRRCPDPEYARKMIVAIDAVRVRGDSVGGVVTCIVRNLPEDLVHQFLTNLKLNWLRQLYQYLQPRALSLAVDLQDKQVMG</sequence>
<dbReference type="Gene3D" id="3.60.150.10">
    <property type="entry name" value="Chorismate synthase AroC"/>
    <property type="match status" value="1"/>
</dbReference>
<keyword evidence="5" id="KW-0057">Aromatic amino acid biosynthesis</keyword>
<evidence type="ECO:0000313" key="8">
    <source>
        <dbReference type="Proteomes" id="UP000245207"/>
    </source>
</evidence>
<evidence type="ECO:0000256" key="6">
    <source>
        <dbReference type="ARBA" id="ARBA00023239"/>
    </source>
</evidence>
<reference evidence="7 8" key="1">
    <citation type="journal article" date="2018" name="Mol. Plant">
        <title>The genome of Artemisia annua provides insight into the evolution of Asteraceae family and artemisinin biosynthesis.</title>
        <authorList>
            <person name="Shen Q."/>
            <person name="Zhang L."/>
            <person name="Liao Z."/>
            <person name="Wang S."/>
            <person name="Yan T."/>
            <person name="Shi P."/>
            <person name="Liu M."/>
            <person name="Fu X."/>
            <person name="Pan Q."/>
            <person name="Wang Y."/>
            <person name="Lv Z."/>
            <person name="Lu X."/>
            <person name="Zhang F."/>
            <person name="Jiang W."/>
            <person name="Ma Y."/>
            <person name="Chen M."/>
            <person name="Hao X."/>
            <person name="Li L."/>
            <person name="Tang Y."/>
            <person name="Lv G."/>
            <person name="Zhou Y."/>
            <person name="Sun X."/>
            <person name="Brodelius P.E."/>
            <person name="Rose J.K.C."/>
            <person name="Tang K."/>
        </authorList>
    </citation>
    <scope>NUCLEOTIDE SEQUENCE [LARGE SCALE GENOMIC DNA]</scope>
    <source>
        <strain evidence="8">cv. Huhao1</strain>
        <tissue evidence="7">Leaf</tissue>
    </source>
</reference>
<comment type="caution">
    <text evidence="7">The sequence shown here is derived from an EMBL/GenBank/DDBJ whole genome shotgun (WGS) entry which is preliminary data.</text>
</comment>
<protein>
    <recommendedName>
        <fullName evidence="3">chorismate synthase</fullName>
        <ecNumber evidence="3">4.2.3.5</ecNumber>
    </recommendedName>
</protein>
<dbReference type="InterPro" id="IPR000453">
    <property type="entry name" value="Chorismate_synth"/>
</dbReference>
<organism evidence="7 8">
    <name type="scientific">Artemisia annua</name>
    <name type="common">Sweet wormwood</name>
    <dbReference type="NCBI Taxonomy" id="35608"/>
    <lineage>
        <taxon>Eukaryota</taxon>
        <taxon>Viridiplantae</taxon>
        <taxon>Streptophyta</taxon>
        <taxon>Embryophyta</taxon>
        <taxon>Tracheophyta</taxon>
        <taxon>Spermatophyta</taxon>
        <taxon>Magnoliopsida</taxon>
        <taxon>eudicotyledons</taxon>
        <taxon>Gunneridae</taxon>
        <taxon>Pentapetalae</taxon>
        <taxon>asterids</taxon>
        <taxon>campanulids</taxon>
        <taxon>Asterales</taxon>
        <taxon>Asteraceae</taxon>
        <taxon>Asteroideae</taxon>
        <taxon>Anthemideae</taxon>
        <taxon>Artemisiinae</taxon>
        <taxon>Artemisia</taxon>
    </lineage>
</organism>
<name>A0A2U1M188_ARTAN</name>
<keyword evidence="8" id="KW-1185">Reference proteome</keyword>
<dbReference type="PANTHER" id="PTHR21085">
    <property type="entry name" value="CHORISMATE SYNTHASE"/>
    <property type="match status" value="1"/>
</dbReference>
<dbReference type="Proteomes" id="UP000245207">
    <property type="component" value="Unassembled WGS sequence"/>
</dbReference>
<dbReference type="GO" id="GO:0005829">
    <property type="term" value="C:cytosol"/>
    <property type="evidence" value="ECO:0007669"/>
    <property type="project" value="TreeGrafter"/>
</dbReference>